<dbReference type="AlphaFoldDB" id="A0A4R1RM37"/>
<dbReference type="Pfam" id="PF00583">
    <property type="entry name" value="Acetyltransf_1"/>
    <property type="match status" value="1"/>
</dbReference>
<organism evidence="2 3">
    <name type="scientific">Hydrogenispora ethanolica</name>
    <dbReference type="NCBI Taxonomy" id="1082276"/>
    <lineage>
        <taxon>Bacteria</taxon>
        <taxon>Bacillati</taxon>
        <taxon>Bacillota</taxon>
        <taxon>Hydrogenispora</taxon>
    </lineage>
</organism>
<dbReference type="EMBL" id="SLUN01000014">
    <property type="protein sequence ID" value="TCL67313.1"/>
    <property type="molecule type" value="Genomic_DNA"/>
</dbReference>
<dbReference type="CDD" id="cd04301">
    <property type="entry name" value="NAT_SF"/>
    <property type="match status" value="1"/>
</dbReference>
<evidence type="ECO:0000313" key="2">
    <source>
        <dbReference type="EMBL" id="TCL67313.1"/>
    </source>
</evidence>
<dbReference type="Gene3D" id="3.40.630.30">
    <property type="match status" value="1"/>
</dbReference>
<protein>
    <submittedName>
        <fullName evidence="2">Acetyltransferase (GNAT) family protein</fullName>
    </submittedName>
</protein>
<sequence>MVFEDLNDNHVEAAARLALAEYFEERAAVPVLPGGEYFDLICNSISGMTGAGLGVAAIEDGQLAGFLTCYPPRENFFGTAMGTFSPIHGHGAVKTERKRLYSKLYQNVAAKWVKQGILSHAIALYPHDRETVESFFWNGFGLRCVDAVRDLTAIPCETFPNSIFGELSSGEIAQLVPLKNLLIEHSRSTPMFMPLSRQDIRQVKEENARRDSRYFAAWDRDRVIAFLEIMASGENFAAEDPGMANICGAFILPEYRGTGIFTRLLSRVIETLRDEGYLRCGVDFESFNLSGSGFWLKHFTPYTYSVVRRIDERIYRPE</sequence>
<dbReference type="SUPFAM" id="SSF55729">
    <property type="entry name" value="Acyl-CoA N-acyltransferases (Nat)"/>
    <property type="match status" value="1"/>
</dbReference>
<keyword evidence="3" id="KW-1185">Reference proteome</keyword>
<reference evidence="2 3" key="1">
    <citation type="submission" date="2019-03" db="EMBL/GenBank/DDBJ databases">
        <title>Genomic Encyclopedia of Type Strains, Phase IV (KMG-IV): sequencing the most valuable type-strain genomes for metagenomic binning, comparative biology and taxonomic classification.</title>
        <authorList>
            <person name="Goeker M."/>
        </authorList>
    </citation>
    <scope>NUCLEOTIDE SEQUENCE [LARGE SCALE GENOMIC DNA]</scope>
    <source>
        <strain evidence="2 3">LX-B</strain>
    </source>
</reference>
<feature type="domain" description="N-acetyltransferase" evidence="1">
    <location>
        <begin position="165"/>
        <end position="317"/>
    </location>
</feature>
<dbReference type="RefSeq" id="WP_165907982.1">
    <property type="nucleotide sequence ID" value="NZ_SLUN01000014.1"/>
</dbReference>
<accession>A0A4R1RM37</accession>
<dbReference type="InterPro" id="IPR016181">
    <property type="entry name" value="Acyl_CoA_acyltransferase"/>
</dbReference>
<evidence type="ECO:0000313" key="3">
    <source>
        <dbReference type="Proteomes" id="UP000295008"/>
    </source>
</evidence>
<keyword evidence="2" id="KW-0808">Transferase</keyword>
<gene>
    <name evidence="2" type="ORF">EDC14_10141</name>
</gene>
<dbReference type="Proteomes" id="UP000295008">
    <property type="component" value="Unassembled WGS sequence"/>
</dbReference>
<dbReference type="InterPro" id="IPR000182">
    <property type="entry name" value="GNAT_dom"/>
</dbReference>
<name>A0A4R1RM37_HYDET</name>
<evidence type="ECO:0000259" key="1">
    <source>
        <dbReference type="PROSITE" id="PS51186"/>
    </source>
</evidence>
<dbReference type="PROSITE" id="PS51186">
    <property type="entry name" value="GNAT"/>
    <property type="match status" value="1"/>
</dbReference>
<dbReference type="GO" id="GO:0016747">
    <property type="term" value="F:acyltransferase activity, transferring groups other than amino-acyl groups"/>
    <property type="evidence" value="ECO:0007669"/>
    <property type="project" value="InterPro"/>
</dbReference>
<proteinExistence type="predicted"/>
<comment type="caution">
    <text evidence="2">The sequence shown here is derived from an EMBL/GenBank/DDBJ whole genome shotgun (WGS) entry which is preliminary data.</text>
</comment>